<name>A0A418VUH3_9PROT</name>
<sequence length="282" mass="31512">MIQDRKQPGPISVDPPKLNDLARLLWDAFVAPFRDPTGILLGSAIVALMLWGYHGKLELLGAVWDGWTGPGSDPAARARIIPGIAWDQEWLSFWAGALLVVGIPAIVIRYVFKRRLRDFGLGLPPPGLRRLALLCAIGLLTVSFGTFYLYGHDPAMAATYPFFRDFDGIGQFVVYEIGYLPFFLAIEFIFRGYLLFGMYLLPAPKAGAGRAGLPANLDWRILVPMLAYSAWHLGKPLPELWGTLVWGPATSAVALTTRSIWPIVIVHWLLNVWMDLVIWQQW</sequence>
<reference evidence="3 4" key="1">
    <citation type="submission" date="2018-09" db="EMBL/GenBank/DDBJ databases">
        <authorList>
            <person name="Zhu H."/>
        </authorList>
    </citation>
    <scope>NUCLEOTIDE SEQUENCE [LARGE SCALE GENOMIC DNA]</scope>
    <source>
        <strain evidence="3 4">K1W22B-8</strain>
    </source>
</reference>
<keyword evidence="1" id="KW-1133">Transmembrane helix</keyword>
<evidence type="ECO:0000313" key="4">
    <source>
        <dbReference type="Proteomes" id="UP000284605"/>
    </source>
</evidence>
<keyword evidence="3" id="KW-0482">Metalloprotease</keyword>
<proteinExistence type="predicted"/>
<dbReference type="Proteomes" id="UP000284605">
    <property type="component" value="Unassembled WGS sequence"/>
</dbReference>
<dbReference type="RefSeq" id="WP_119782845.1">
    <property type="nucleotide sequence ID" value="NZ_QYUK01000016.1"/>
</dbReference>
<gene>
    <name evidence="3" type="ORF">D3874_27310</name>
</gene>
<feature type="transmembrane region" description="Helical" evidence="1">
    <location>
        <begin position="172"/>
        <end position="196"/>
    </location>
</feature>
<dbReference type="EMBL" id="QYUK01000016">
    <property type="protein sequence ID" value="RJF80795.1"/>
    <property type="molecule type" value="Genomic_DNA"/>
</dbReference>
<dbReference type="GO" id="GO:0004175">
    <property type="term" value="F:endopeptidase activity"/>
    <property type="evidence" value="ECO:0007669"/>
    <property type="project" value="UniProtKB-ARBA"/>
</dbReference>
<dbReference type="GO" id="GO:0008237">
    <property type="term" value="F:metallopeptidase activity"/>
    <property type="evidence" value="ECO:0007669"/>
    <property type="project" value="UniProtKB-KW"/>
</dbReference>
<organism evidence="3 4">
    <name type="scientific">Oleomonas cavernae</name>
    <dbReference type="NCBI Taxonomy" id="2320859"/>
    <lineage>
        <taxon>Bacteria</taxon>
        <taxon>Pseudomonadati</taxon>
        <taxon>Pseudomonadota</taxon>
        <taxon>Alphaproteobacteria</taxon>
        <taxon>Acetobacterales</taxon>
        <taxon>Acetobacteraceae</taxon>
        <taxon>Oleomonas</taxon>
    </lineage>
</organism>
<feature type="transmembrane region" description="Helical" evidence="1">
    <location>
        <begin position="37"/>
        <end position="54"/>
    </location>
</feature>
<dbReference type="AlphaFoldDB" id="A0A418VUH3"/>
<protein>
    <submittedName>
        <fullName evidence="3">CPBP family intramembrane metalloprotease</fullName>
    </submittedName>
</protein>
<keyword evidence="1" id="KW-0472">Membrane</keyword>
<keyword evidence="1" id="KW-0812">Transmembrane</keyword>
<feature type="transmembrane region" description="Helical" evidence="1">
    <location>
        <begin position="91"/>
        <end position="111"/>
    </location>
</feature>
<evidence type="ECO:0000256" key="1">
    <source>
        <dbReference type="SAM" id="Phobius"/>
    </source>
</evidence>
<accession>A0A418VUH3</accession>
<dbReference type="InterPro" id="IPR003675">
    <property type="entry name" value="Rce1/LyrA-like_dom"/>
</dbReference>
<evidence type="ECO:0000259" key="2">
    <source>
        <dbReference type="Pfam" id="PF02517"/>
    </source>
</evidence>
<evidence type="ECO:0000313" key="3">
    <source>
        <dbReference type="EMBL" id="RJF80795.1"/>
    </source>
</evidence>
<comment type="caution">
    <text evidence="3">The sequence shown here is derived from an EMBL/GenBank/DDBJ whole genome shotgun (WGS) entry which is preliminary data.</text>
</comment>
<dbReference type="Pfam" id="PF02517">
    <property type="entry name" value="Rce1-like"/>
    <property type="match status" value="1"/>
</dbReference>
<dbReference type="GO" id="GO:0080120">
    <property type="term" value="P:CAAX-box protein maturation"/>
    <property type="evidence" value="ECO:0007669"/>
    <property type="project" value="UniProtKB-ARBA"/>
</dbReference>
<feature type="transmembrane region" description="Helical" evidence="1">
    <location>
        <begin position="131"/>
        <end position="152"/>
    </location>
</feature>
<dbReference type="OrthoDB" id="193898at2"/>
<keyword evidence="3" id="KW-0645">Protease</keyword>
<feature type="domain" description="CAAX prenyl protease 2/Lysostaphin resistance protein A-like" evidence="2">
    <location>
        <begin position="185"/>
        <end position="272"/>
    </location>
</feature>
<keyword evidence="3" id="KW-0378">Hydrolase</keyword>
<dbReference type="GO" id="GO:0006508">
    <property type="term" value="P:proteolysis"/>
    <property type="evidence" value="ECO:0007669"/>
    <property type="project" value="UniProtKB-KW"/>
</dbReference>
<keyword evidence="4" id="KW-1185">Reference proteome</keyword>